<gene>
    <name evidence="1" type="ORF">S01H1_46094</name>
</gene>
<reference evidence="1" key="1">
    <citation type="journal article" date="2014" name="Front. Microbiol.">
        <title>High frequency of phylogenetically diverse reductive dehalogenase-homologous genes in deep subseafloor sedimentary metagenomes.</title>
        <authorList>
            <person name="Kawai M."/>
            <person name="Futagami T."/>
            <person name="Toyoda A."/>
            <person name="Takaki Y."/>
            <person name="Nishi S."/>
            <person name="Hori S."/>
            <person name="Arai W."/>
            <person name="Tsubouchi T."/>
            <person name="Morono Y."/>
            <person name="Uchiyama I."/>
            <person name="Ito T."/>
            <person name="Fujiyama A."/>
            <person name="Inagaki F."/>
            <person name="Takami H."/>
        </authorList>
    </citation>
    <scope>NUCLEOTIDE SEQUENCE</scope>
    <source>
        <strain evidence="1">Expedition CK06-06</strain>
    </source>
</reference>
<accession>X0UHV5</accession>
<proteinExistence type="predicted"/>
<organism evidence="1">
    <name type="scientific">marine sediment metagenome</name>
    <dbReference type="NCBI Taxonomy" id="412755"/>
    <lineage>
        <taxon>unclassified sequences</taxon>
        <taxon>metagenomes</taxon>
        <taxon>ecological metagenomes</taxon>
    </lineage>
</organism>
<sequence>MPDLPISREQALELVKKHNTHEQDLIHYLESEAV</sequence>
<comment type="caution">
    <text evidence="1">The sequence shown here is derived from an EMBL/GenBank/DDBJ whole genome shotgun (WGS) entry which is preliminary data.</text>
</comment>
<evidence type="ECO:0000313" key="1">
    <source>
        <dbReference type="EMBL" id="GAG05180.1"/>
    </source>
</evidence>
<feature type="non-terminal residue" evidence="1">
    <location>
        <position position="34"/>
    </location>
</feature>
<dbReference type="AlphaFoldDB" id="X0UHV5"/>
<name>X0UHV5_9ZZZZ</name>
<protein>
    <submittedName>
        <fullName evidence="1">Uncharacterized protein</fullName>
    </submittedName>
</protein>
<dbReference type="EMBL" id="BARS01029496">
    <property type="protein sequence ID" value="GAG05180.1"/>
    <property type="molecule type" value="Genomic_DNA"/>
</dbReference>